<dbReference type="InterPro" id="IPR051698">
    <property type="entry name" value="Transposase_11-like"/>
</dbReference>
<protein>
    <submittedName>
        <fullName evidence="2">ISAs1 family transposase</fullName>
    </submittedName>
</protein>
<dbReference type="Pfam" id="PF01609">
    <property type="entry name" value="DDE_Tnp_1"/>
    <property type="match status" value="1"/>
</dbReference>
<feature type="domain" description="Transposase IS4-like" evidence="1">
    <location>
        <begin position="20"/>
        <end position="89"/>
    </location>
</feature>
<evidence type="ECO:0000313" key="3">
    <source>
        <dbReference type="Proteomes" id="UP000317550"/>
    </source>
</evidence>
<reference evidence="3" key="1">
    <citation type="submission" date="2019-07" db="EMBL/GenBank/DDBJ databases">
        <title>Chitinimonas sp. nov., isolated from Ny-Alesund, arctica soil.</title>
        <authorList>
            <person name="Xu Q."/>
            <person name="Peng F."/>
        </authorList>
    </citation>
    <scope>NUCLEOTIDE SEQUENCE [LARGE SCALE GENOMIC DNA]</scope>
    <source>
        <strain evidence="3">R3-44</strain>
    </source>
</reference>
<dbReference type="GO" id="GO:0006313">
    <property type="term" value="P:DNA transposition"/>
    <property type="evidence" value="ECO:0007669"/>
    <property type="project" value="InterPro"/>
</dbReference>
<dbReference type="AlphaFoldDB" id="A0A516SKS8"/>
<dbReference type="OrthoDB" id="3867913at2"/>
<proteinExistence type="predicted"/>
<dbReference type="PANTHER" id="PTHR30298:SF0">
    <property type="entry name" value="PROTEIN YBFL-RELATED"/>
    <property type="match status" value="1"/>
</dbReference>
<dbReference type="PANTHER" id="PTHR30298">
    <property type="entry name" value="H REPEAT-ASSOCIATED PREDICTED TRANSPOSASE"/>
    <property type="match status" value="1"/>
</dbReference>
<gene>
    <name evidence="2" type="ORF">FNU76_21775</name>
</gene>
<organism evidence="2 3">
    <name type="scientific">Chitinimonas arctica</name>
    <dbReference type="NCBI Taxonomy" id="2594795"/>
    <lineage>
        <taxon>Bacteria</taxon>
        <taxon>Pseudomonadati</taxon>
        <taxon>Pseudomonadota</taxon>
        <taxon>Betaproteobacteria</taxon>
        <taxon>Neisseriales</taxon>
        <taxon>Chitinibacteraceae</taxon>
        <taxon>Chitinimonas</taxon>
    </lineage>
</organism>
<dbReference type="GO" id="GO:0004803">
    <property type="term" value="F:transposase activity"/>
    <property type="evidence" value="ECO:0007669"/>
    <property type="project" value="InterPro"/>
</dbReference>
<dbReference type="Proteomes" id="UP000317550">
    <property type="component" value="Chromosome"/>
</dbReference>
<evidence type="ECO:0000259" key="1">
    <source>
        <dbReference type="Pfam" id="PF01609"/>
    </source>
</evidence>
<dbReference type="KEGG" id="cari:FNU76_21775"/>
<dbReference type="InterPro" id="IPR047647">
    <property type="entry name" value="ISAs1_transpos"/>
</dbReference>
<dbReference type="NCBIfam" id="NF033564">
    <property type="entry name" value="transpos_ISAs1"/>
    <property type="match status" value="1"/>
</dbReference>
<accession>A0A516SKS8</accession>
<sequence>MSEAAIHGPIGCITSARSVKGRQATLEVRYYISSRDLSATELAEAVRAHWGIENRLHWMLDVNFSEDGATVRKDNAPQNLALLRKIVLNVTRADTTDPHKGGPSKKRKHADWDDGIRANMLGLTLL</sequence>
<dbReference type="GO" id="GO:0003677">
    <property type="term" value="F:DNA binding"/>
    <property type="evidence" value="ECO:0007669"/>
    <property type="project" value="InterPro"/>
</dbReference>
<evidence type="ECO:0000313" key="2">
    <source>
        <dbReference type="EMBL" id="QDQ28767.1"/>
    </source>
</evidence>
<dbReference type="InterPro" id="IPR002559">
    <property type="entry name" value="Transposase_11"/>
</dbReference>
<name>A0A516SKS8_9NEIS</name>
<dbReference type="EMBL" id="CP041730">
    <property type="protein sequence ID" value="QDQ28767.1"/>
    <property type="molecule type" value="Genomic_DNA"/>
</dbReference>
<keyword evidence="3" id="KW-1185">Reference proteome</keyword>